<gene>
    <name evidence="3" type="ORF">LEMA_P051760.1</name>
</gene>
<dbReference type="InterPro" id="IPR036249">
    <property type="entry name" value="Thioredoxin-like_sf"/>
</dbReference>
<reference evidence="4" key="1">
    <citation type="journal article" date="2011" name="Nat. Commun.">
        <title>Effector diversification within compartments of the Leptosphaeria maculans genome affected by Repeat-Induced Point mutations.</title>
        <authorList>
            <person name="Rouxel T."/>
            <person name="Grandaubert J."/>
            <person name="Hane J.K."/>
            <person name="Hoede C."/>
            <person name="van de Wouw A.P."/>
            <person name="Couloux A."/>
            <person name="Dominguez V."/>
            <person name="Anthouard V."/>
            <person name="Bally P."/>
            <person name="Bourras S."/>
            <person name="Cozijnsen A.J."/>
            <person name="Ciuffetti L.M."/>
            <person name="Degrave A."/>
            <person name="Dilmaghani A."/>
            <person name="Duret L."/>
            <person name="Fudal I."/>
            <person name="Goodwin S.B."/>
            <person name="Gout L."/>
            <person name="Glaser N."/>
            <person name="Linglin J."/>
            <person name="Kema G.H.J."/>
            <person name="Lapalu N."/>
            <person name="Lawrence C.B."/>
            <person name="May K."/>
            <person name="Meyer M."/>
            <person name="Ollivier B."/>
            <person name="Poulain J."/>
            <person name="Schoch C.L."/>
            <person name="Simon A."/>
            <person name="Spatafora J.W."/>
            <person name="Stachowiak A."/>
            <person name="Turgeon B.G."/>
            <person name="Tyler B.M."/>
            <person name="Vincent D."/>
            <person name="Weissenbach J."/>
            <person name="Amselem J."/>
            <person name="Quesneville H."/>
            <person name="Oliver R.P."/>
            <person name="Wincker P."/>
            <person name="Balesdent M.-H."/>
            <person name="Howlett B.J."/>
        </authorList>
    </citation>
    <scope>NUCLEOTIDE SEQUENCE [LARGE SCALE GENOMIC DNA]</scope>
    <source>
        <strain evidence="4">JN3 / isolate v23.1.3 / race Av1-4-5-6-7-8</strain>
    </source>
</reference>
<name>E4ZMC1_LEPMJ</name>
<feature type="region of interest" description="Disordered" evidence="1">
    <location>
        <begin position="342"/>
        <end position="362"/>
    </location>
</feature>
<dbReference type="EMBL" id="FP929094">
    <property type="protein sequence ID" value="CBX92470.1"/>
    <property type="molecule type" value="Genomic_DNA"/>
</dbReference>
<dbReference type="eggNOG" id="KOG1422">
    <property type="taxonomic scope" value="Eukaryota"/>
</dbReference>
<evidence type="ECO:0000313" key="3">
    <source>
        <dbReference type="EMBL" id="CBX92470.1"/>
    </source>
</evidence>
<evidence type="ECO:0000259" key="2">
    <source>
        <dbReference type="PROSITE" id="PS50404"/>
    </source>
</evidence>
<feature type="compositionally biased region" description="Low complexity" evidence="1">
    <location>
        <begin position="111"/>
        <end position="124"/>
    </location>
</feature>
<dbReference type="PANTHER" id="PTHR43968:SF6">
    <property type="entry name" value="GLUTATHIONE S-TRANSFERASE OMEGA"/>
    <property type="match status" value="1"/>
</dbReference>
<dbReference type="GO" id="GO:0005737">
    <property type="term" value="C:cytoplasm"/>
    <property type="evidence" value="ECO:0007669"/>
    <property type="project" value="TreeGrafter"/>
</dbReference>
<feature type="compositionally biased region" description="Pro residues" evidence="1">
    <location>
        <begin position="139"/>
        <end position="148"/>
    </location>
</feature>
<dbReference type="STRING" id="985895.E4ZMC1"/>
<dbReference type="InterPro" id="IPR040079">
    <property type="entry name" value="Glutathione_S-Trfase"/>
</dbReference>
<proteinExistence type="predicted"/>
<dbReference type="AlphaFoldDB" id="E4ZMC1"/>
<dbReference type="SUPFAM" id="SSF52833">
    <property type="entry name" value="Thioredoxin-like"/>
    <property type="match status" value="1"/>
</dbReference>
<organism evidence="4">
    <name type="scientific">Leptosphaeria maculans (strain JN3 / isolate v23.1.3 / race Av1-4-5-6-7-8)</name>
    <name type="common">Blackleg fungus</name>
    <name type="synonym">Phoma lingam</name>
    <dbReference type="NCBI Taxonomy" id="985895"/>
    <lineage>
        <taxon>Eukaryota</taxon>
        <taxon>Fungi</taxon>
        <taxon>Dikarya</taxon>
        <taxon>Ascomycota</taxon>
        <taxon>Pezizomycotina</taxon>
        <taxon>Dothideomycetes</taxon>
        <taxon>Pleosporomycetidae</taxon>
        <taxon>Pleosporales</taxon>
        <taxon>Pleosporineae</taxon>
        <taxon>Leptosphaeriaceae</taxon>
        <taxon>Plenodomus</taxon>
        <taxon>Plenodomus lingam/Leptosphaeria maculans species complex</taxon>
    </lineage>
</organism>
<accession>E4ZMC1</accession>
<dbReference type="OrthoDB" id="4951845at2759"/>
<dbReference type="OMA" id="VWISLEY"/>
<dbReference type="Pfam" id="PF13417">
    <property type="entry name" value="GST_N_3"/>
    <property type="match status" value="1"/>
</dbReference>
<feature type="region of interest" description="Disordered" evidence="1">
    <location>
        <begin position="246"/>
        <end position="277"/>
    </location>
</feature>
<sequence>MGTALRFRGSSHQPLQPFLRALTSWSLFCNLHHIPVAIREPGSLPGDLFQTSTTALGSSASSPVLQQQLRSLQQHPGALHTLHQSPDGTLYPQQTVPELQDLHAHNVYHAQQQQQHQHQQQQQQQHHHHHQQQPYALNGPPPPPPPPTAHQLPVHHHQYEQHGLPSSASFPPYPATATYQHATSPRLFVNAPPPPPPLQGPAQQHYHSPQLSTPLPPQTQLPPQRPIQQLSLPAPLPILTLPQSHPHVQHAQPVLQQPQAPDGDESPFTNHGQFQGLKLIPNPPDLDLWRERLFNVDDMITLTEEEFQTYFPHIDNVYSHRSTQRHKRKRFVSHYWDCRLKGRPPGTKKSTDPDKKKRKRVARERNLCDVKIKITEFFDQREYEEQLGHRPPVASELESTSPMTAGSMVGGNLGQTQAFYGQPHQMLPQHQVGSWDMPSNMGEPSMSMSHYAPGPPLSPGPPPKKFYTFQRVNGNGGNGKGDGVAGPHKHTLEESDRVKKNSVLRWQAKMEKDDRKKVQGGDATKKTYHKKATGNALTTVKNHSKEDDLKLYGSAFWQVSLLSYSYQHLLPTHDTSSQSRSTATNPQPSPFVQRVWISLEYKRLPYQYIEVDPYKKPQSLLDVNPRGLVPAIRHGPTWSTHESSVIMEYLEDLAAGPPLLPLDPQSRATSRLWTDHINRHIIPLFYKLLQSQAAPDQHTHAANLAAQIAKLIDAAHPTGPFFLGPNLSFVDVQLAPWILRLSRVLTPYRGWPAPEEGSRWRRWVEGIEAERCVRVTTSGEDLYLDSYERYAENRPGTSLLADAVNAGGGLP</sequence>
<keyword evidence="4" id="KW-1185">Reference proteome</keyword>
<dbReference type="SUPFAM" id="SSF47616">
    <property type="entry name" value="GST C-terminal domain-like"/>
    <property type="match status" value="1"/>
</dbReference>
<dbReference type="Gene3D" id="3.40.30.10">
    <property type="entry name" value="Glutaredoxin"/>
    <property type="match status" value="1"/>
</dbReference>
<dbReference type="PROSITE" id="PS50404">
    <property type="entry name" value="GST_NTER"/>
    <property type="match status" value="1"/>
</dbReference>
<evidence type="ECO:0000313" key="4">
    <source>
        <dbReference type="Proteomes" id="UP000002668"/>
    </source>
</evidence>
<dbReference type="InterPro" id="IPR004045">
    <property type="entry name" value="Glutathione_S-Trfase_N"/>
</dbReference>
<dbReference type="VEuPathDB" id="FungiDB:LEMA_P051760.1"/>
<protein>
    <recommendedName>
        <fullName evidence="2">GST N-terminal domain-containing protein</fullName>
    </recommendedName>
</protein>
<evidence type="ECO:0000256" key="1">
    <source>
        <dbReference type="SAM" id="MobiDB-lite"/>
    </source>
</evidence>
<feature type="compositionally biased region" description="Pro residues" evidence="1">
    <location>
        <begin position="214"/>
        <end position="225"/>
    </location>
</feature>
<dbReference type="HOGENOM" id="CLU_011226_7_0_1"/>
<dbReference type="CDD" id="cd00570">
    <property type="entry name" value="GST_N_family"/>
    <property type="match status" value="1"/>
</dbReference>
<dbReference type="Proteomes" id="UP000002668">
    <property type="component" value="Genome"/>
</dbReference>
<dbReference type="Pfam" id="PF13410">
    <property type="entry name" value="GST_C_2"/>
    <property type="match status" value="1"/>
</dbReference>
<dbReference type="CDD" id="cd00299">
    <property type="entry name" value="GST_C_family"/>
    <property type="match status" value="1"/>
</dbReference>
<dbReference type="SFLD" id="SFLDG00358">
    <property type="entry name" value="Main_(cytGST)"/>
    <property type="match status" value="1"/>
</dbReference>
<dbReference type="PANTHER" id="PTHR43968">
    <property type="match status" value="1"/>
</dbReference>
<feature type="domain" description="GST N-terminal" evidence="2">
    <location>
        <begin position="579"/>
        <end position="658"/>
    </location>
</feature>
<dbReference type="InterPro" id="IPR050983">
    <property type="entry name" value="GST_Omega/HSP26"/>
</dbReference>
<dbReference type="SFLD" id="SFLDS00019">
    <property type="entry name" value="Glutathione_Transferase_(cytos"/>
    <property type="match status" value="1"/>
</dbReference>
<dbReference type="InterPro" id="IPR036282">
    <property type="entry name" value="Glutathione-S-Trfase_C_sf"/>
</dbReference>
<feature type="region of interest" description="Disordered" evidence="1">
    <location>
        <begin position="108"/>
        <end position="225"/>
    </location>
</feature>
<dbReference type="Gene3D" id="1.20.1050.10">
    <property type="match status" value="1"/>
</dbReference>
<dbReference type="InParanoid" id="E4ZMC1"/>